<name>A0A0Z8G5R8_STRSU</name>
<evidence type="ECO:0008006" key="5">
    <source>
        <dbReference type="Google" id="ProtNLM"/>
    </source>
</evidence>
<dbReference type="RefSeq" id="WP_029742979.1">
    <property type="nucleotide sequence ID" value="NZ_CEDH01000035.1"/>
</dbReference>
<evidence type="ECO:0000313" key="4">
    <source>
        <dbReference type="Proteomes" id="UP000074664"/>
    </source>
</evidence>
<reference evidence="3 4" key="1">
    <citation type="submission" date="2016-02" db="EMBL/GenBank/DDBJ databases">
        <authorList>
            <consortium name="Pathogen Informatics"/>
        </authorList>
    </citation>
    <scope>NUCLEOTIDE SEQUENCE [LARGE SCALE GENOMIC DNA]</scope>
    <source>
        <strain evidence="1 4">LSS30</strain>
        <strain evidence="2 3">LSS78</strain>
    </source>
</reference>
<evidence type="ECO:0000313" key="2">
    <source>
        <dbReference type="EMBL" id="CYV89024.1"/>
    </source>
</evidence>
<organism evidence="2 3">
    <name type="scientific">Streptococcus suis</name>
    <dbReference type="NCBI Taxonomy" id="1307"/>
    <lineage>
        <taxon>Bacteria</taxon>
        <taxon>Bacillati</taxon>
        <taxon>Bacillota</taxon>
        <taxon>Bacilli</taxon>
        <taxon>Lactobacillales</taxon>
        <taxon>Streptococcaceae</taxon>
        <taxon>Streptococcus</taxon>
    </lineage>
</organism>
<dbReference type="EMBL" id="FIIB01000028">
    <property type="protein sequence ID" value="CYV89024.1"/>
    <property type="molecule type" value="Genomic_DNA"/>
</dbReference>
<dbReference type="AlphaFoldDB" id="A0A0Z8G5R8"/>
<dbReference type="Proteomes" id="UP000074664">
    <property type="component" value="Unassembled WGS sequence"/>
</dbReference>
<evidence type="ECO:0000313" key="3">
    <source>
        <dbReference type="Proteomes" id="UP000074356"/>
    </source>
</evidence>
<evidence type="ECO:0000313" key="1">
    <source>
        <dbReference type="EMBL" id="CYU92673.1"/>
    </source>
</evidence>
<sequence>MTSQKSINPNQILSIKSSYEDMSGMIADSADFFDSDDASKDKVASTTSRLKSVSQEIVSTVEQLDGYLNTVAEAFRQADQSIANSIEESLVNGKELRKRDITKSSSYQMLP</sequence>
<dbReference type="EMBL" id="FIGH01000018">
    <property type="protein sequence ID" value="CYU92673.1"/>
    <property type="molecule type" value="Genomic_DNA"/>
</dbReference>
<dbReference type="Proteomes" id="UP000074356">
    <property type="component" value="Unassembled WGS sequence"/>
</dbReference>
<accession>A0A0Z8G5R8</accession>
<protein>
    <recommendedName>
        <fullName evidence="5">TIGR04197 family type VII secretion effector</fullName>
    </recommendedName>
</protein>
<gene>
    <name evidence="1" type="ORF">ERS132392_02279</name>
    <name evidence="2" type="ORF">ERS132440_02052</name>
</gene>
<proteinExistence type="predicted"/>